<feature type="chain" id="PRO_5045590860" description="DUF3015 domain-containing protein" evidence="1">
    <location>
        <begin position="23"/>
        <end position="170"/>
    </location>
</feature>
<sequence>MTKTLYTICILIFSVHSSSCFAGDIISFGTQTLEENFQKFTSVHAQCRETAAFSKLSEKTIETLKGFPNSTGEALGFLSQEAIRKCSQPLYTKVLRSLLTLESINREQPSNIISEKIQKYKTLMFPSSEIYSELAFSKLTKEQQHTLLGIEELRTPFNAIDAFERTWLKE</sequence>
<evidence type="ECO:0008006" key="4">
    <source>
        <dbReference type="Google" id="ProtNLM"/>
    </source>
</evidence>
<evidence type="ECO:0000256" key="1">
    <source>
        <dbReference type="SAM" id="SignalP"/>
    </source>
</evidence>
<dbReference type="RefSeq" id="WP_055733456.1">
    <property type="nucleotide sequence ID" value="NZ_BMDY01000023.1"/>
</dbReference>
<proteinExistence type="predicted"/>
<dbReference type="EMBL" id="BMDY01000023">
    <property type="protein sequence ID" value="GGB17012.1"/>
    <property type="molecule type" value="Genomic_DNA"/>
</dbReference>
<dbReference type="Proteomes" id="UP000651977">
    <property type="component" value="Unassembled WGS sequence"/>
</dbReference>
<reference evidence="3" key="1">
    <citation type="journal article" date="2019" name="Int. J. Syst. Evol. Microbiol.">
        <title>The Global Catalogue of Microorganisms (GCM) 10K type strain sequencing project: providing services to taxonomists for standard genome sequencing and annotation.</title>
        <authorList>
            <consortium name="The Broad Institute Genomics Platform"/>
            <consortium name="The Broad Institute Genome Sequencing Center for Infectious Disease"/>
            <person name="Wu L."/>
            <person name="Ma J."/>
        </authorList>
    </citation>
    <scope>NUCLEOTIDE SEQUENCE [LARGE SCALE GENOMIC DNA]</scope>
    <source>
        <strain evidence="3">CGMCC 1.10131</strain>
    </source>
</reference>
<accession>A0ABQ1I4V5</accession>
<gene>
    <name evidence="2" type="ORF">GCM10007414_33080</name>
</gene>
<keyword evidence="1" id="KW-0732">Signal</keyword>
<comment type="caution">
    <text evidence="2">The sequence shown here is derived from an EMBL/GenBank/DDBJ whole genome shotgun (WGS) entry which is preliminary data.</text>
</comment>
<keyword evidence="3" id="KW-1185">Reference proteome</keyword>
<name>A0ABQ1I4V5_9ALTE</name>
<organism evidence="2 3">
    <name type="scientific">Agarivorans gilvus</name>
    <dbReference type="NCBI Taxonomy" id="680279"/>
    <lineage>
        <taxon>Bacteria</taxon>
        <taxon>Pseudomonadati</taxon>
        <taxon>Pseudomonadota</taxon>
        <taxon>Gammaproteobacteria</taxon>
        <taxon>Alteromonadales</taxon>
        <taxon>Alteromonadaceae</taxon>
        <taxon>Agarivorans</taxon>
    </lineage>
</organism>
<protein>
    <recommendedName>
        <fullName evidence="4">DUF3015 domain-containing protein</fullName>
    </recommendedName>
</protein>
<evidence type="ECO:0000313" key="3">
    <source>
        <dbReference type="Proteomes" id="UP000651977"/>
    </source>
</evidence>
<feature type="signal peptide" evidence="1">
    <location>
        <begin position="1"/>
        <end position="22"/>
    </location>
</feature>
<evidence type="ECO:0000313" key="2">
    <source>
        <dbReference type="EMBL" id="GGB17012.1"/>
    </source>
</evidence>